<proteinExistence type="predicted"/>
<protein>
    <submittedName>
        <fullName evidence="1">Uncharacterized protein</fullName>
    </submittedName>
</protein>
<sequence length="83" mass="9388">MSALNQQELAIHCGKTTDSFEKLKSICEEQADELKTKIMFSTQSEIVVPFWTKDFPELICTGTFSKNSLGEVVYELDFSESTL</sequence>
<evidence type="ECO:0000313" key="2">
    <source>
        <dbReference type="Proteomes" id="UP000294834"/>
    </source>
</evidence>
<accession>A0AAX2R115</accession>
<dbReference type="Proteomes" id="UP000294834">
    <property type="component" value="Unassembled WGS sequence"/>
</dbReference>
<reference evidence="1 2" key="1">
    <citation type="journal article" date="2019" name="Nat. Microbiol.">
        <title>Genomic variation and strain-specific functional adaptation in the human gut microbiome during early life.</title>
        <authorList>
            <person name="Vatanen T."/>
            <person name="Plichta D.R."/>
            <person name="Somani J."/>
            <person name="Munch P.C."/>
            <person name="Arthur T.D."/>
            <person name="Hall A.B."/>
            <person name="Rudolf S."/>
            <person name="Oakeley E.J."/>
            <person name="Ke X."/>
            <person name="Young R.A."/>
            <person name="Haiser H.J."/>
            <person name="Kolde R."/>
            <person name="Yassour M."/>
            <person name="Luopajarvi K."/>
            <person name="Siljander H."/>
            <person name="Virtanen S.M."/>
            <person name="Ilonen J."/>
            <person name="Uibo R."/>
            <person name="Tillmann V."/>
            <person name="Mokurov S."/>
            <person name="Dorshakova N."/>
            <person name="Porter J.A."/>
            <person name="McHardy A.C."/>
            <person name="Lahdesmaki H."/>
            <person name="Vlamakis H."/>
            <person name="Huttenhower C."/>
            <person name="Knip M."/>
            <person name="Xavier R.J."/>
        </authorList>
    </citation>
    <scope>NUCLEOTIDE SEQUENCE [LARGE SCALE GENOMIC DNA]</scope>
    <source>
        <strain evidence="1 2">RJX1052</strain>
    </source>
</reference>
<evidence type="ECO:0000313" key="1">
    <source>
        <dbReference type="EMBL" id="TDB06688.1"/>
    </source>
</evidence>
<gene>
    <name evidence="1" type="ORF">E1J06_04310</name>
</gene>
<dbReference type="RefSeq" id="WP_038605765.1">
    <property type="nucleotide sequence ID" value="NZ_CP046427.1"/>
</dbReference>
<comment type="caution">
    <text evidence="1">The sequence shown here is derived from an EMBL/GenBank/DDBJ whole genome shotgun (WGS) entry which is preliminary data.</text>
</comment>
<name>A0AAX2R115_9BACT</name>
<dbReference type="EMBL" id="SLTX01000001">
    <property type="protein sequence ID" value="TDB06688.1"/>
    <property type="molecule type" value="Genomic_DNA"/>
</dbReference>
<dbReference type="KEGG" id="bdh:GV66_10790"/>
<organism evidence="1 2">
    <name type="scientific">Phocaeicola dorei</name>
    <dbReference type="NCBI Taxonomy" id="357276"/>
    <lineage>
        <taxon>Bacteria</taxon>
        <taxon>Pseudomonadati</taxon>
        <taxon>Bacteroidota</taxon>
        <taxon>Bacteroidia</taxon>
        <taxon>Bacteroidales</taxon>
        <taxon>Bacteroidaceae</taxon>
        <taxon>Phocaeicola</taxon>
    </lineage>
</organism>
<dbReference type="AlphaFoldDB" id="A0AAX2R115"/>